<comment type="caution">
    <text evidence="1">The sequence shown here is derived from an EMBL/GenBank/DDBJ whole genome shotgun (WGS) entry which is preliminary data.</text>
</comment>
<dbReference type="EMBL" id="BAAAPW010000002">
    <property type="protein sequence ID" value="GAA2031492.1"/>
    <property type="molecule type" value="Genomic_DNA"/>
</dbReference>
<dbReference type="Gene3D" id="3.40.50.1820">
    <property type="entry name" value="alpha/beta hydrolase"/>
    <property type="match status" value="1"/>
</dbReference>
<dbReference type="InterPro" id="IPR029058">
    <property type="entry name" value="AB_hydrolase_fold"/>
</dbReference>
<evidence type="ECO:0000313" key="2">
    <source>
        <dbReference type="Proteomes" id="UP001501196"/>
    </source>
</evidence>
<evidence type="ECO:0000313" key="1">
    <source>
        <dbReference type="EMBL" id="GAA2031492.1"/>
    </source>
</evidence>
<reference evidence="2" key="1">
    <citation type="journal article" date="2019" name="Int. J. Syst. Evol. Microbiol.">
        <title>The Global Catalogue of Microorganisms (GCM) 10K type strain sequencing project: providing services to taxonomists for standard genome sequencing and annotation.</title>
        <authorList>
            <consortium name="The Broad Institute Genomics Platform"/>
            <consortium name="The Broad Institute Genome Sequencing Center for Infectious Disease"/>
            <person name="Wu L."/>
            <person name="Ma J."/>
        </authorList>
    </citation>
    <scope>NUCLEOTIDE SEQUENCE [LARGE SCALE GENOMIC DNA]</scope>
    <source>
        <strain evidence="2">JCM 15672</strain>
    </source>
</reference>
<dbReference type="RefSeq" id="WP_344370963.1">
    <property type="nucleotide sequence ID" value="NZ_BAAAPW010000002.1"/>
</dbReference>
<dbReference type="Pfam" id="PF06821">
    <property type="entry name" value="Ser_hydrolase"/>
    <property type="match status" value="1"/>
</dbReference>
<gene>
    <name evidence="1" type="ORF">GCM10009819_14250</name>
</gene>
<keyword evidence="2" id="KW-1185">Reference proteome</keyword>
<dbReference type="SUPFAM" id="SSF53474">
    <property type="entry name" value="alpha/beta-Hydrolases"/>
    <property type="match status" value="1"/>
</dbReference>
<keyword evidence="1" id="KW-0378">Hydrolase</keyword>
<protein>
    <submittedName>
        <fullName evidence="1">Alpha/beta hydrolase</fullName>
    </submittedName>
</protein>
<proteinExistence type="predicted"/>
<dbReference type="Proteomes" id="UP001501196">
    <property type="component" value="Unassembled WGS sequence"/>
</dbReference>
<organism evidence="1 2">
    <name type="scientific">Agromyces tropicus</name>
    <dbReference type="NCBI Taxonomy" id="555371"/>
    <lineage>
        <taxon>Bacteria</taxon>
        <taxon>Bacillati</taxon>
        <taxon>Actinomycetota</taxon>
        <taxon>Actinomycetes</taxon>
        <taxon>Micrococcales</taxon>
        <taxon>Microbacteriaceae</taxon>
        <taxon>Agromyces</taxon>
    </lineage>
</organism>
<accession>A0ABP5FPV8</accession>
<dbReference type="InterPro" id="IPR010662">
    <property type="entry name" value="RBBP9/YdeN"/>
</dbReference>
<name>A0ABP5FPV8_9MICO</name>
<dbReference type="GO" id="GO:0016787">
    <property type="term" value="F:hydrolase activity"/>
    <property type="evidence" value="ECO:0007669"/>
    <property type="project" value="UniProtKB-KW"/>
</dbReference>
<sequence>MPHPVVIVPGIFGSGPTHWQTRWEQALPDARRFAPSSWDEPDVDDWVAAIDRAIADAPTPPMVVAHSLGCLAVAEWAVRTDAAAARVAGVFLVAPPDPDAPAYPAGAAAFAIADGPLGVPAVVLASSDDPYAAPSRIASFAARWGAGLVELGERGHVNADSGLGEWPEGLRLLEDFTLTARRAGGPPAG</sequence>